<dbReference type="PROSITE" id="PS50262">
    <property type="entry name" value="G_PROTEIN_RECEP_F1_2"/>
    <property type="match status" value="1"/>
</dbReference>
<organism evidence="8 9">
    <name type="scientific">Dreissena polymorpha</name>
    <name type="common">Zebra mussel</name>
    <name type="synonym">Mytilus polymorpha</name>
    <dbReference type="NCBI Taxonomy" id="45954"/>
    <lineage>
        <taxon>Eukaryota</taxon>
        <taxon>Metazoa</taxon>
        <taxon>Spiralia</taxon>
        <taxon>Lophotrochozoa</taxon>
        <taxon>Mollusca</taxon>
        <taxon>Bivalvia</taxon>
        <taxon>Autobranchia</taxon>
        <taxon>Heteroconchia</taxon>
        <taxon>Euheterodonta</taxon>
        <taxon>Imparidentia</taxon>
        <taxon>Neoheterodontei</taxon>
        <taxon>Myida</taxon>
        <taxon>Dreissenoidea</taxon>
        <taxon>Dreissenidae</taxon>
        <taxon>Dreissena</taxon>
    </lineage>
</organism>
<evidence type="ECO:0000256" key="5">
    <source>
        <dbReference type="SAM" id="MobiDB-lite"/>
    </source>
</evidence>
<comment type="subcellular location">
    <subcellularLocation>
        <location evidence="1">Membrane</location>
    </subcellularLocation>
</comment>
<reference evidence="8" key="2">
    <citation type="submission" date="2020-11" db="EMBL/GenBank/DDBJ databases">
        <authorList>
            <person name="McCartney M.A."/>
            <person name="Auch B."/>
            <person name="Kono T."/>
            <person name="Mallez S."/>
            <person name="Becker A."/>
            <person name="Gohl D.M."/>
            <person name="Silverstein K.A.T."/>
            <person name="Koren S."/>
            <person name="Bechman K.B."/>
            <person name="Herman A."/>
            <person name="Abrahante J.E."/>
            <person name="Garbe J."/>
        </authorList>
    </citation>
    <scope>NUCLEOTIDE SEQUENCE</scope>
    <source>
        <strain evidence="8">Duluth1</strain>
        <tissue evidence="8">Whole animal</tissue>
    </source>
</reference>
<protein>
    <recommendedName>
        <fullName evidence="7">G-protein coupled receptors family 1 profile domain-containing protein</fullName>
    </recommendedName>
</protein>
<keyword evidence="6" id="KW-0732">Signal</keyword>
<evidence type="ECO:0000256" key="4">
    <source>
        <dbReference type="ARBA" id="ARBA00023136"/>
    </source>
</evidence>
<feature type="chain" id="PRO_5039204192" description="G-protein coupled receptors family 1 profile domain-containing protein" evidence="6">
    <location>
        <begin position="19"/>
        <end position="85"/>
    </location>
</feature>
<evidence type="ECO:0000313" key="9">
    <source>
        <dbReference type="Proteomes" id="UP000828390"/>
    </source>
</evidence>
<evidence type="ECO:0000313" key="8">
    <source>
        <dbReference type="EMBL" id="KAH3717005.1"/>
    </source>
</evidence>
<reference evidence="8" key="1">
    <citation type="journal article" date="2019" name="bioRxiv">
        <title>The Genome of the Zebra Mussel, Dreissena polymorpha: A Resource for Invasive Species Research.</title>
        <authorList>
            <person name="McCartney M.A."/>
            <person name="Auch B."/>
            <person name="Kono T."/>
            <person name="Mallez S."/>
            <person name="Zhang Y."/>
            <person name="Obille A."/>
            <person name="Becker A."/>
            <person name="Abrahante J.E."/>
            <person name="Garbe J."/>
            <person name="Badalamenti J.P."/>
            <person name="Herman A."/>
            <person name="Mangelson H."/>
            <person name="Liachko I."/>
            <person name="Sullivan S."/>
            <person name="Sone E.D."/>
            <person name="Koren S."/>
            <person name="Silverstein K.A.T."/>
            <person name="Beckman K.B."/>
            <person name="Gohl D.M."/>
        </authorList>
    </citation>
    <scope>NUCLEOTIDE SEQUENCE</scope>
    <source>
        <strain evidence="8">Duluth1</strain>
        <tissue evidence="8">Whole animal</tissue>
    </source>
</reference>
<feature type="compositionally biased region" description="Polar residues" evidence="5">
    <location>
        <begin position="66"/>
        <end position="85"/>
    </location>
</feature>
<evidence type="ECO:0000256" key="1">
    <source>
        <dbReference type="ARBA" id="ARBA00004370"/>
    </source>
</evidence>
<gene>
    <name evidence="8" type="ORF">DPMN_059743</name>
</gene>
<keyword evidence="9" id="KW-1185">Reference proteome</keyword>
<accession>A0A9D4HFA2</accession>
<proteinExistence type="predicted"/>
<evidence type="ECO:0000259" key="7">
    <source>
        <dbReference type="PROSITE" id="PS50262"/>
    </source>
</evidence>
<feature type="signal peptide" evidence="6">
    <location>
        <begin position="1"/>
        <end position="18"/>
    </location>
</feature>
<keyword evidence="4" id="KW-0472">Membrane</keyword>
<evidence type="ECO:0000256" key="3">
    <source>
        <dbReference type="ARBA" id="ARBA00022989"/>
    </source>
</evidence>
<feature type="domain" description="G-protein coupled receptors family 1 profile" evidence="7">
    <location>
        <begin position="1"/>
        <end position="53"/>
    </location>
</feature>
<keyword evidence="2" id="KW-0812">Transmembrane</keyword>
<dbReference type="InterPro" id="IPR017452">
    <property type="entry name" value="GPCR_Rhodpsn_7TM"/>
</dbReference>
<sequence>MTLIICFAFLICWLPATVFHILDVYQINVLDVRYYIELQRLYPLNSACNPLIFLFFSRDILPCGSPKTSDTTRGYESVDTTNTTT</sequence>
<dbReference type="AlphaFoldDB" id="A0A9D4HFA2"/>
<keyword evidence="3" id="KW-1133">Transmembrane helix</keyword>
<dbReference type="GO" id="GO:0016020">
    <property type="term" value="C:membrane"/>
    <property type="evidence" value="ECO:0007669"/>
    <property type="project" value="UniProtKB-SubCell"/>
</dbReference>
<dbReference type="EMBL" id="JAIWYP010000013">
    <property type="protein sequence ID" value="KAH3717005.1"/>
    <property type="molecule type" value="Genomic_DNA"/>
</dbReference>
<dbReference type="Gene3D" id="1.20.1070.10">
    <property type="entry name" value="Rhodopsin 7-helix transmembrane proteins"/>
    <property type="match status" value="1"/>
</dbReference>
<name>A0A9D4HFA2_DREPO</name>
<dbReference type="Proteomes" id="UP000828390">
    <property type="component" value="Unassembled WGS sequence"/>
</dbReference>
<comment type="caution">
    <text evidence="8">The sequence shown here is derived from an EMBL/GenBank/DDBJ whole genome shotgun (WGS) entry which is preliminary data.</text>
</comment>
<evidence type="ECO:0000256" key="6">
    <source>
        <dbReference type="SAM" id="SignalP"/>
    </source>
</evidence>
<feature type="region of interest" description="Disordered" evidence="5">
    <location>
        <begin position="65"/>
        <end position="85"/>
    </location>
</feature>
<evidence type="ECO:0000256" key="2">
    <source>
        <dbReference type="ARBA" id="ARBA00022692"/>
    </source>
</evidence>
<dbReference type="SUPFAM" id="SSF81321">
    <property type="entry name" value="Family A G protein-coupled receptor-like"/>
    <property type="match status" value="1"/>
</dbReference>